<feature type="domain" description="DUF1996" evidence="2">
    <location>
        <begin position="35"/>
        <end position="295"/>
    </location>
</feature>
<dbReference type="Proteomes" id="UP001392437">
    <property type="component" value="Unassembled WGS sequence"/>
</dbReference>
<dbReference type="PANTHER" id="PTHR43662:SF6">
    <property type="entry name" value="DUF1996 DOMAIN-CONTAINING PROTEIN"/>
    <property type="match status" value="1"/>
</dbReference>
<evidence type="ECO:0000256" key="1">
    <source>
        <dbReference type="SAM" id="SignalP"/>
    </source>
</evidence>
<evidence type="ECO:0000259" key="2">
    <source>
        <dbReference type="Pfam" id="PF09362"/>
    </source>
</evidence>
<gene>
    <name evidence="3" type="ORF">PG999_012830</name>
</gene>
<dbReference type="AlphaFoldDB" id="A0AAW0QJ08"/>
<dbReference type="Pfam" id="PF09362">
    <property type="entry name" value="DUF1996"/>
    <property type="match status" value="1"/>
</dbReference>
<name>A0AAW0QJ08_9PEZI</name>
<dbReference type="EMBL" id="JAQQWP010000010">
    <property type="protein sequence ID" value="KAK8096886.1"/>
    <property type="molecule type" value="Genomic_DNA"/>
</dbReference>
<keyword evidence="4" id="KW-1185">Reference proteome</keyword>
<feature type="signal peptide" evidence="1">
    <location>
        <begin position="1"/>
        <end position="18"/>
    </location>
</feature>
<comment type="caution">
    <text evidence="3">The sequence shown here is derived from an EMBL/GenBank/DDBJ whole genome shotgun (WGS) entry which is preliminary data.</text>
</comment>
<accession>A0AAW0QJ08</accession>
<feature type="chain" id="PRO_5043508507" description="DUF1996 domain-containing protein" evidence="1">
    <location>
        <begin position="19"/>
        <end position="351"/>
    </location>
</feature>
<dbReference type="InterPro" id="IPR018535">
    <property type="entry name" value="DUF1996"/>
</dbReference>
<sequence>MHLRKFSAIALLARGIQAAAVLRFGCSQIVVERLDPLVNPSDNPSPHVHQVVGGNAFSALIPQSDVSELANCTTCTFSEDLSNYWTANMYFKARNGTYKRVGQIPNRFLNGETGGMTVYYTGAYDGSKVTAFKPGFRMLAGNATQRTTGGVTKWNAICFRCYNAKNFGGDNYAPCADPSVDSVALPNKMCPGGIRTTIRFPTCWDGKNLDSPDHVSHVSYPASGTFENSGPCPSTHPVKLPQLMFEVIWDTAPFNDKSLWPADGSQPFVFSQGDSVNLRANSTGYGQHGDYVFGWKGSALQNAIDAGCFGATCNKLKTQTFAAANKCAVPKEVKEDVEGWLTELPGGSMGM</sequence>
<reference evidence="3 4" key="1">
    <citation type="submission" date="2023-01" db="EMBL/GenBank/DDBJ databases">
        <title>Analysis of 21 Apiospora genomes using comparative genomics revels a genus with tremendous synthesis potential of carbohydrate active enzymes and secondary metabolites.</title>
        <authorList>
            <person name="Sorensen T."/>
        </authorList>
    </citation>
    <scope>NUCLEOTIDE SEQUENCE [LARGE SCALE GENOMIC DNA]</scope>
    <source>
        <strain evidence="3 4">CBS 117206</strain>
    </source>
</reference>
<organism evidence="3 4">
    <name type="scientific">Apiospora kogelbergensis</name>
    <dbReference type="NCBI Taxonomy" id="1337665"/>
    <lineage>
        <taxon>Eukaryota</taxon>
        <taxon>Fungi</taxon>
        <taxon>Dikarya</taxon>
        <taxon>Ascomycota</taxon>
        <taxon>Pezizomycotina</taxon>
        <taxon>Sordariomycetes</taxon>
        <taxon>Xylariomycetidae</taxon>
        <taxon>Amphisphaeriales</taxon>
        <taxon>Apiosporaceae</taxon>
        <taxon>Apiospora</taxon>
    </lineage>
</organism>
<dbReference type="PANTHER" id="PTHR43662">
    <property type="match status" value="1"/>
</dbReference>
<protein>
    <recommendedName>
        <fullName evidence="2">DUF1996 domain-containing protein</fullName>
    </recommendedName>
</protein>
<proteinExistence type="predicted"/>
<keyword evidence="1" id="KW-0732">Signal</keyword>
<evidence type="ECO:0000313" key="4">
    <source>
        <dbReference type="Proteomes" id="UP001392437"/>
    </source>
</evidence>
<evidence type="ECO:0000313" key="3">
    <source>
        <dbReference type="EMBL" id="KAK8096886.1"/>
    </source>
</evidence>